<sequence>MPHTHSSVSLPQKRKMALEELFSDSVNSRTHLTISDIHQITVKPPKLRRIMAKYSDENLSVDVSFDNTDPSLLESVTESHSTSESIDTIIKHYRRISFRILRNNVLQRDATALMDRTAHIIDDIYDMNGEEDRLAWPLNVPPKESVIIPPKTRAADDSIHSTRVLRSSHRHSNSPLASKSSTPTPLAPSLVIPLPVMQKQSPDPSSTSTSSSTSTTLATPVIKTETEPSPIPHYKKLPSRGDSVQQRIAKLQADPWSDASKLTAKNVFCIGCQKTVCLDRRFDYYPGFWETHKRRCPFVQNGNVVDQVNSA</sequence>
<feature type="region of interest" description="Disordered" evidence="1">
    <location>
        <begin position="150"/>
        <end position="220"/>
    </location>
</feature>
<dbReference type="Proteomes" id="UP001150266">
    <property type="component" value="Unassembled WGS sequence"/>
</dbReference>
<accession>A0A9W9ARW6</accession>
<feature type="compositionally biased region" description="Polar residues" evidence="1">
    <location>
        <begin position="173"/>
        <end position="184"/>
    </location>
</feature>
<evidence type="ECO:0000313" key="3">
    <source>
        <dbReference type="EMBL" id="KAJ4487606.1"/>
    </source>
</evidence>
<evidence type="ECO:0000313" key="4">
    <source>
        <dbReference type="Proteomes" id="UP001150266"/>
    </source>
</evidence>
<keyword evidence="4" id="KW-1185">Reference proteome</keyword>
<organism evidence="3 4">
    <name type="scientific">Lentinula aciculospora</name>
    <dbReference type="NCBI Taxonomy" id="153920"/>
    <lineage>
        <taxon>Eukaryota</taxon>
        <taxon>Fungi</taxon>
        <taxon>Dikarya</taxon>
        <taxon>Basidiomycota</taxon>
        <taxon>Agaricomycotina</taxon>
        <taxon>Agaricomycetes</taxon>
        <taxon>Agaricomycetidae</taxon>
        <taxon>Agaricales</taxon>
        <taxon>Marasmiineae</taxon>
        <taxon>Omphalotaceae</taxon>
        <taxon>Lentinula</taxon>
    </lineage>
</organism>
<dbReference type="OrthoDB" id="2855464at2759"/>
<evidence type="ECO:0000256" key="1">
    <source>
        <dbReference type="SAM" id="MobiDB-lite"/>
    </source>
</evidence>
<evidence type="ECO:0000313" key="2">
    <source>
        <dbReference type="EMBL" id="KAJ4478473.1"/>
    </source>
</evidence>
<dbReference type="EMBL" id="JAOTPV010000009">
    <property type="protein sequence ID" value="KAJ4478473.1"/>
    <property type="molecule type" value="Genomic_DNA"/>
</dbReference>
<reference evidence="3" key="1">
    <citation type="submission" date="2022-08" db="EMBL/GenBank/DDBJ databases">
        <title>A Global Phylogenomic Analysis of the Shiitake Genus Lentinula.</title>
        <authorList>
            <consortium name="DOE Joint Genome Institute"/>
            <person name="Sierra-Patev S."/>
            <person name="Min B."/>
            <person name="Naranjo-Ortiz M."/>
            <person name="Looney B."/>
            <person name="Konkel Z."/>
            <person name="Slot J.C."/>
            <person name="Sakamoto Y."/>
            <person name="Steenwyk J.L."/>
            <person name="Rokas A."/>
            <person name="Carro J."/>
            <person name="Camarero S."/>
            <person name="Ferreira P."/>
            <person name="Molpeceres G."/>
            <person name="Ruiz-Duenas F.J."/>
            <person name="Serrano A."/>
            <person name="Henrissat B."/>
            <person name="Drula E."/>
            <person name="Hughes K.W."/>
            <person name="Mata J.L."/>
            <person name="Ishikawa N.K."/>
            <person name="Vargas-Isla R."/>
            <person name="Ushijima S."/>
            <person name="Smith C.A."/>
            <person name="Ahrendt S."/>
            <person name="Andreopoulos W."/>
            <person name="He G."/>
            <person name="Labutti K."/>
            <person name="Lipzen A."/>
            <person name="Ng V."/>
            <person name="Riley R."/>
            <person name="Sandor L."/>
            <person name="Barry K."/>
            <person name="Martinez A.T."/>
            <person name="Xiao Y."/>
            <person name="Gibbons J.G."/>
            <person name="Terashima K."/>
            <person name="Grigoriev I.V."/>
            <person name="Hibbett D.S."/>
        </authorList>
    </citation>
    <scope>NUCLEOTIDE SEQUENCE</scope>
    <source>
        <strain evidence="3">JLM2183</strain>
    </source>
</reference>
<feature type="compositionally biased region" description="Low complexity" evidence="1">
    <location>
        <begin position="205"/>
        <end position="216"/>
    </location>
</feature>
<name>A0A9W9ARW6_9AGAR</name>
<gene>
    <name evidence="2" type="ORF">J3R30DRAFT_2906848</name>
    <name evidence="3" type="ORF">J3R30DRAFT_821548</name>
</gene>
<dbReference type="AlphaFoldDB" id="A0A9W9ARW6"/>
<protein>
    <submittedName>
        <fullName evidence="3">Uncharacterized protein</fullName>
    </submittedName>
</protein>
<proteinExistence type="predicted"/>
<comment type="caution">
    <text evidence="3">The sequence shown here is derived from an EMBL/GenBank/DDBJ whole genome shotgun (WGS) entry which is preliminary data.</text>
</comment>
<dbReference type="EMBL" id="JAOTPV010000002">
    <property type="protein sequence ID" value="KAJ4487606.1"/>
    <property type="molecule type" value="Genomic_DNA"/>
</dbReference>